<dbReference type="PANTHER" id="PTHR33365:SF4">
    <property type="entry name" value="CYCLOCHLOROTINE BIOSYNTHESIS PROTEIN O"/>
    <property type="match status" value="1"/>
</dbReference>
<evidence type="ECO:0000256" key="2">
    <source>
        <dbReference type="ARBA" id="ARBA00035112"/>
    </source>
</evidence>
<evidence type="ECO:0000313" key="5">
    <source>
        <dbReference type="Proteomes" id="UP001175227"/>
    </source>
</evidence>
<dbReference type="InterPro" id="IPR021765">
    <property type="entry name" value="UstYa-like"/>
</dbReference>
<keyword evidence="3" id="KW-0472">Membrane</keyword>
<feature type="transmembrane region" description="Helical" evidence="3">
    <location>
        <begin position="16"/>
        <end position="36"/>
    </location>
</feature>
<name>A0AA39P4D5_9AGAR</name>
<evidence type="ECO:0000313" key="4">
    <source>
        <dbReference type="EMBL" id="KAK0477367.1"/>
    </source>
</evidence>
<dbReference type="PANTHER" id="PTHR33365">
    <property type="entry name" value="YALI0B05434P"/>
    <property type="match status" value="1"/>
</dbReference>
<reference evidence="4" key="1">
    <citation type="submission" date="2023-06" db="EMBL/GenBank/DDBJ databases">
        <authorList>
            <consortium name="Lawrence Berkeley National Laboratory"/>
            <person name="Ahrendt S."/>
            <person name="Sahu N."/>
            <person name="Indic B."/>
            <person name="Wong-Bajracharya J."/>
            <person name="Merenyi Z."/>
            <person name="Ke H.-M."/>
            <person name="Monk M."/>
            <person name="Kocsube S."/>
            <person name="Drula E."/>
            <person name="Lipzen A."/>
            <person name="Balint B."/>
            <person name="Henrissat B."/>
            <person name="Andreopoulos B."/>
            <person name="Martin F.M."/>
            <person name="Harder C.B."/>
            <person name="Rigling D."/>
            <person name="Ford K.L."/>
            <person name="Foster G.D."/>
            <person name="Pangilinan J."/>
            <person name="Papanicolaou A."/>
            <person name="Barry K."/>
            <person name="LaButti K."/>
            <person name="Viragh M."/>
            <person name="Koriabine M."/>
            <person name="Yan M."/>
            <person name="Riley R."/>
            <person name="Champramary S."/>
            <person name="Plett K.L."/>
            <person name="Tsai I.J."/>
            <person name="Slot J."/>
            <person name="Sipos G."/>
            <person name="Plett J."/>
            <person name="Nagy L.G."/>
            <person name="Grigoriev I.V."/>
        </authorList>
    </citation>
    <scope>NUCLEOTIDE SEQUENCE</scope>
    <source>
        <strain evidence="4">ICMP 16352</strain>
    </source>
</reference>
<dbReference type="AlphaFoldDB" id="A0AA39P4D5"/>
<keyword evidence="5" id="KW-1185">Reference proteome</keyword>
<comment type="similarity">
    <text evidence="2">Belongs to the ustYa family.</text>
</comment>
<gene>
    <name evidence="4" type="ORF">IW261DRAFT_1421075</name>
</gene>
<dbReference type="Pfam" id="PF11807">
    <property type="entry name" value="UstYa"/>
    <property type="match status" value="1"/>
</dbReference>
<accession>A0AA39P4D5</accession>
<dbReference type="EMBL" id="JAUEPR010000017">
    <property type="protein sequence ID" value="KAK0477367.1"/>
    <property type="molecule type" value="Genomic_DNA"/>
</dbReference>
<comment type="caution">
    <text evidence="4">The sequence shown here is derived from an EMBL/GenBank/DDBJ whole genome shotgun (WGS) entry which is preliminary data.</text>
</comment>
<keyword evidence="3" id="KW-0812">Transmembrane</keyword>
<proteinExistence type="inferred from homology"/>
<organism evidence="4 5">
    <name type="scientific">Armillaria novae-zelandiae</name>
    <dbReference type="NCBI Taxonomy" id="153914"/>
    <lineage>
        <taxon>Eukaryota</taxon>
        <taxon>Fungi</taxon>
        <taxon>Dikarya</taxon>
        <taxon>Basidiomycota</taxon>
        <taxon>Agaricomycotina</taxon>
        <taxon>Agaricomycetes</taxon>
        <taxon>Agaricomycetidae</taxon>
        <taxon>Agaricales</taxon>
        <taxon>Marasmiineae</taxon>
        <taxon>Physalacriaceae</taxon>
        <taxon>Armillaria</taxon>
    </lineage>
</organism>
<sequence>MFNDDEENLSSSRLRLAMAFLAASTVFTAILAFATLNQPCVSEAIHPKAKLLEEISQVQNYSYLGYDYPQNWNVRGLSNSTVYVYVGNSEHYTLDTDLGISEWDRLVPPDGGILHLGPDQRPFSISMFHQLRCLNIIRAGLMDSRGVVDAQLLRHCMNYLRQMMLCRADGQLQSVRRSTGGGATTWNQPRVCRDWRTVYEAADANSRDYEQDIQDRVL</sequence>
<evidence type="ECO:0000256" key="3">
    <source>
        <dbReference type="SAM" id="Phobius"/>
    </source>
</evidence>
<evidence type="ECO:0000256" key="1">
    <source>
        <dbReference type="ARBA" id="ARBA00004685"/>
    </source>
</evidence>
<protein>
    <submittedName>
        <fullName evidence="4">Uncharacterized protein</fullName>
    </submittedName>
</protein>
<keyword evidence="3" id="KW-1133">Transmembrane helix</keyword>
<dbReference type="Proteomes" id="UP001175227">
    <property type="component" value="Unassembled WGS sequence"/>
</dbReference>
<dbReference type="GO" id="GO:0043386">
    <property type="term" value="P:mycotoxin biosynthetic process"/>
    <property type="evidence" value="ECO:0007669"/>
    <property type="project" value="InterPro"/>
</dbReference>
<comment type="pathway">
    <text evidence="1">Mycotoxin biosynthesis.</text>
</comment>